<evidence type="ECO:0000313" key="2">
    <source>
        <dbReference type="EMBL" id="TMQ59764.1"/>
    </source>
</evidence>
<name>A0A538T8A5_UNCEI</name>
<dbReference type="Proteomes" id="UP000317716">
    <property type="component" value="Unassembled WGS sequence"/>
</dbReference>
<evidence type="ECO:0000256" key="1">
    <source>
        <dbReference type="SAM" id="MobiDB-lite"/>
    </source>
</evidence>
<feature type="compositionally biased region" description="Low complexity" evidence="1">
    <location>
        <begin position="34"/>
        <end position="63"/>
    </location>
</feature>
<evidence type="ECO:0000313" key="3">
    <source>
        <dbReference type="Proteomes" id="UP000317716"/>
    </source>
</evidence>
<dbReference type="PROSITE" id="PS51257">
    <property type="entry name" value="PROKAR_LIPOPROTEIN"/>
    <property type="match status" value="1"/>
</dbReference>
<sequence length="63" mass="6484">MNFMRRLTAFAIVALVALTMALAVLGCGKKEEPAATTPASEAPPAGSMGSDSTSMMADTSMHH</sequence>
<dbReference type="AlphaFoldDB" id="A0A538T8A5"/>
<feature type="region of interest" description="Disordered" evidence="1">
    <location>
        <begin position="30"/>
        <end position="63"/>
    </location>
</feature>
<comment type="caution">
    <text evidence="2">The sequence shown here is derived from an EMBL/GenBank/DDBJ whole genome shotgun (WGS) entry which is preliminary data.</text>
</comment>
<protein>
    <submittedName>
        <fullName evidence="2">Uncharacterized protein</fullName>
    </submittedName>
</protein>
<proteinExistence type="predicted"/>
<gene>
    <name evidence="2" type="ORF">E6K72_01355</name>
</gene>
<dbReference type="EMBL" id="VBOS01000038">
    <property type="protein sequence ID" value="TMQ59764.1"/>
    <property type="molecule type" value="Genomic_DNA"/>
</dbReference>
<accession>A0A538T8A5</accession>
<organism evidence="2 3">
    <name type="scientific">Eiseniibacteriota bacterium</name>
    <dbReference type="NCBI Taxonomy" id="2212470"/>
    <lineage>
        <taxon>Bacteria</taxon>
        <taxon>Candidatus Eiseniibacteriota</taxon>
    </lineage>
</organism>
<reference evidence="2 3" key="1">
    <citation type="journal article" date="2019" name="Nat. Microbiol.">
        <title>Mediterranean grassland soil C-N compound turnover is dependent on rainfall and depth, and is mediated by genomically divergent microorganisms.</title>
        <authorList>
            <person name="Diamond S."/>
            <person name="Andeer P.F."/>
            <person name="Li Z."/>
            <person name="Crits-Christoph A."/>
            <person name="Burstein D."/>
            <person name="Anantharaman K."/>
            <person name="Lane K.R."/>
            <person name="Thomas B.C."/>
            <person name="Pan C."/>
            <person name="Northen T.R."/>
            <person name="Banfield J.F."/>
        </authorList>
    </citation>
    <scope>NUCLEOTIDE SEQUENCE [LARGE SCALE GENOMIC DNA]</scope>
    <source>
        <strain evidence="2">WS_2</strain>
    </source>
</reference>